<evidence type="ECO:0000313" key="1">
    <source>
        <dbReference type="EMBL" id="TFK17095.1"/>
    </source>
</evidence>
<gene>
    <name evidence="1" type="ORF">FA15DRAFT_605742</name>
</gene>
<evidence type="ECO:0000313" key="2">
    <source>
        <dbReference type="Proteomes" id="UP000307440"/>
    </source>
</evidence>
<dbReference type="STRING" id="230819.A0A5C3KAH7"/>
<reference evidence="1 2" key="1">
    <citation type="journal article" date="2019" name="Nat. Ecol. Evol.">
        <title>Megaphylogeny resolves global patterns of mushroom evolution.</title>
        <authorList>
            <person name="Varga T."/>
            <person name="Krizsan K."/>
            <person name="Foldi C."/>
            <person name="Dima B."/>
            <person name="Sanchez-Garcia M."/>
            <person name="Sanchez-Ramirez S."/>
            <person name="Szollosi G.J."/>
            <person name="Szarkandi J.G."/>
            <person name="Papp V."/>
            <person name="Albert L."/>
            <person name="Andreopoulos W."/>
            <person name="Angelini C."/>
            <person name="Antonin V."/>
            <person name="Barry K.W."/>
            <person name="Bougher N.L."/>
            <person name="Buchanan P."/>
            <person name="Buyck B."/>
            <person name="Bense V."/>
            <person name="Catcheside P."/>
            <person name="Chovatia M."/>
            <person name="Cooper J."/>
            <person name="Damon W."/>
            <person name="Desjardin D."/>
            <person name="Finy P."/>
            <person name="Geml J."/>
            <person name="Haridas S."/>
            <person name="Hughes K."/>
            <person name="Justo A."/>
            <person name="Karasinski D."/>
            <person name="Kautmanova I."/>
            <person name="Kiss B."/>
            <person name="Kocsube S."/>
            <person name="Kotiranta H."/>
            <person name="LaButti K.M."/>
            <person name="Lechner B.E."/>
            <person name="Liimatainen K."/>
            <person name="Lipzen A."/>
            <person name="Lukacs Z."/>
            <person name="Mihaltcheva S."/>
            <person name="Morgado L.N."/>
            <person name="Niskanen T."/>
            <person name="Noordeloos M.E."/>
            <person name="Ohm R.A."/>
            <person name="Ortiz-Santana B."/>
            <person name="Ovrebo C."/>
            <person name="Racz N."/>
            <person name="Riley R."/>
            <person name="Savchenko A."/>
            <person name="Shiryaev A."/>
            <person name="Soop K."/>
            <person name="Spirin V."/>
            <person name="Szebenyi C."/>
            <person name="Tomsovsky M."/>
            <person name="Tulloss R.E."/>
            <person name="Uehling J."/>
            <person name="Grigoriev I.V."/>
            <person name="Vagvolgyi C."/>
            <person name="Papp T."/>
            <person name="Martin F.M."/>
            <person name="Miettinen O."/>
            <person name="Hibbett D.S."/>
            <person name="Nagy L.G."/>
        </authorList>
    </citation>
    <scope>NUCLEOTIDE SEQUENCE [LARGE SCALE GENOMIC DNA]</scope>
    <source>
        <strain evidence="1 2">CBS 121175</strain>
    </source>
</reference>
<accession>A0A5C3KAH7</accession>
<proteinExistence type="predicted"/>
<dbReference type="Proteomes" id="UP000307440">
    <property type="component" value="Unassembled WGS sequence"/>
</dbReference>
<organism evidence="1 2">
    <name type="scientific">Coprinopsis marcescibilis</name>
    <name type="common">Agaric fungus</name>
    <name type="synonym">Psathyrella marcescibilis</name>
    <dbReference type="NCBI Taxonomy" id="230819"/>
    <lineage>
        <taxon>Eukaryota</taxon>
        <taxon>Fungi</taxon>
        <taxon>Dikarya</taxon>
        <taxon>Basidiomycota</taxon>
        <taxon>Agaricomycotina</taxon>
        <taxon>Agaricomycetes</taxon>
        <taxon>Agaricomycetidae</taxon>
        <taxon>Agaricales</taxon>
        <taxon>Agaricineae</taxon>
        <taxon>Psathyrellaceae</taxon>
        <taxon>Coprinopsis</taxon>
    </lineage>
</organism>
<dbReference type="OrthoDB" id="3044497at2759"/>
<dbReference type="AlphaFoldDB" id="A0A5C3KAH7"/>
<feature type="non-terminal residue" evidence="1">
    <location>
        <position position="123"/>
    </location>
</feature>
<dbReference type="EMBL" id="ML210569">
    <property type="protein sequence ID" value="TFK17095.1"/>
    <property type="molecule type" value="Genomic_DNA"/>
</dbReference>
<keyword evidence="2" id="KW-1185">Reference proteome</keyword>
<sequence>MRAVGIPSQYTRWMQRRLSRRQTTLLFDNHQTKRFTIDNGLDQGDPYSVICYLIYNAGLLKIPKTRMRELMLLFVDDAGVAVLAKTFQETHRKLRDIMTPGGVLEWASNHNCEFGIAKFQLLD</sequence>
<name>A0A5C3KAH7_COPMA</name>
<protein>
    <submittedName>
        <fullName evidence="1">Uncharacterized protein</fullName>
    </submittedName>
</protein>